<evidence type="ECO:0000256" key="7">
    <source>
        <dbReference type="PIRSR" id="PIRSR623612-1"/>
    </source>
</evidence>
<comment type="function">
    <text evidence="8">Extracellular zinc metalloprotease.</text>
</comment>
<evidence type="ECO:0000256" key="9">
    <source>
        <dbReference type="SAM" id="MobiDB-lite"/>
    </source>
</evidence>
<evidence type="ECO:0000256" key="2">
    <source>
        <dbReference type="ARBA" id="ARBA00022670"/>
    </source>
</evidence>
<keyword evidence="3" id="KW-0479">Metal-binding</keyword>
<keyword evidence="2 8" id="KW-0645">Protease</keyword>
<dbReference type="GO" id="GO:0046872">
    <property type="term" value="F:metal ion binding"/>
    <property type="evidence" value="ECO:0007669"/>
    <property type="project" value="UniProtKB-UniRule"/>
</dbReference>
<dbReference type="GO" id="GO:0005576">
    <property type="term" value="C:extracellular region"/>
    <property type="evidence" value="ECO:0007669"/>
    <property type="project" value="UniProtKB-SubCell"/>
</dbReference>
<evidence type="ECO:0000256" key="3">
    <source>
        <dbReference type="ARBA" id="ARBA00022723"/>
    </source>
</evidence>
<accession>A0A239PZ66</accession>
<dbReference type="Gene3D" id="3.10.170.10">
    <property type="match status" value="1"/>
</dbReference>
<organism evidence="12 13">
    <name type="scientific">Paracoccus seriniphilus</name>
    <dbReference type="NCBI Taxonomy" id="184748"/>
    <lineage>
        <taxon>Bacteria</taxon>
        <taxon>Pseudomonadati</taxon>
        <taxon>Pseudomonadota</taxon>
        <taxon>Alphaproteobacteria</taxon>
        <taxon>Rhodobacterales</taxon>
        <taxon>Paracoccaceae</taxon>
        <taxon>Paracoccus</taxon>
    </lineage>
</organism>
<keyword evidence="4 8" id="KW-0378">Hydrolase</keyword>
<reference evidence="12 13" key="1">
    <citation type="submission" date="2017-07" db="EMBL/GenBank/DDBJ databases">
        <authorList>
            <person name="Sun Z.S."/>
            <person name="Albrecht U."/>
            <person name="Echele G."/>
            <person name="Lee C.C."/>
        </authorList>
    </citation>
    <scope>NUCLEOTIDE SEQUENCE [LARGE SCALE GENOMIC DNA]</scope>
    <source>
        <strain evidence="12 13">DSM 14827</strain>
    </source>
</reference>
<dbReference type="PRINTS" id="PR00730">
    <property type="entry name" value="THERMOLYSIN"/>
</dbReference>
<dbReference type="AlphaFoldDB" id="A0A239PZ66"/>
<gene>
    <name evidence="12" type="ORF">SAMN05444959_11061</name>
</gene>
<dbReference type="PANTHER" id="PTHR43579:SF1">
    <property type="entry name" value="NEUTRAL METALLOPROTEINASE"/>
    <property type="match status" value="1"/>
</dbReference>
<evidence type="ECO:0000256" key="1">
    <source>
        <dbReference type="ARBA" id="ARBA00009388"/>
    </source>
</evidence>
<dbReference type="EMBL" id="FZQB01000010">
    <property type="protein sequence ID" value="SNT75242.1"/>
    <property type="molecule type" value="Genomic_DNA"/>
</dbReference>
<evidence type="ECO:0000256" key="4">
    <source>
        <dbReference type="ARBA" id="ARBA00022801"/>
    </source>
</evidence>
<dbReference type="Pfam" id="PF02868">
    <property type="entry name" value="Peptidase_M4_C"/>
    <property type="match status" value="1"/>
</dbReference>
<comment type="subcellular location">
    <subcellularLocation>
        <location evidence="8">Secreted</location>
    </subcellularLocation>
</comment>
<dbReference type="InterPro" id="IPR027268">
    <property type="entry name" value="Peptidase_M4/M1_CTD_sf"/>
</dbReference>
<dbReference type="SUPFAM" id="SSF55486">
    <property type="entry name" value="Metalloproteases ('zincins'), catalytic domain"/>
    <property type="match status" value="1"/>
</dbReference>
<dbReference type="GO" id="GO:0006508">
    <property type="term" value="P:proteolysis"/>
    <property type="evidence" value="ECO:0007669"/>
    <property type="project" value="UniProtKB-KW"/>
</dbReference>
<keyword evidence="6 8" id="KW-0482">Metalloprotease</keyword>
<evidence type="ECO:0000313" key="13">
    <source>
        <dbReference type="Proteomes" id="UP000198307"/>
    </source>
</evidence>
<dbReference type="CDD" id="cd09597">
    <property type="entry name" value="M4_TLP"/>
    <property type="match status" value="1"/>
</dbReference>
<dbReference type="EC" id="3.4.24.-" evidence="8"/>
<dbReference type="RefSeq" id="WP_218822582.1">
    <property type="nucleotide sequence ID" value="NZ_CP067129.1"/>
</dbReference>
<dbReference type="InterPro" id="IPR001570">
    <property type="entry name" value="Peptidase_M4_C_domain"/>
</dbReference>
<keyword evidence="8" id="KW-0964">Secreted</keyword>
<name>A0A239PZ66_9RHOB</name>
<dbReference type="Gene3D" id="1.10.390.10">
    <property type="entry name" value="Neutral Protease Domain 2"/>
    <property type="match status" value="1"/>
</dbReference>
<feature type="domain" description="Peptidase M4" evidence="10">
    <location>
        <begin position="125"/>
        <end position="205"/>
    </location>
</feature>
<dbReference type="InterPro" id="IPR013856">
    <property type="entry name" value="Peptidase_M4_domain"/>
</dbReference>
<feature type="domain" description="Peptidase M4 C-terminal" evidence="11">
    <location>
        <begin position="209"/>
        <end position="376"/>
    </location>
</feature>
<evidence type="ECO:0000259" key="11">
    <source>
        <dbReference type="Pfam" id="PF02868"/>
    </source>
</evidence>
<evidence type="ECO:0000256" key="5">
    <source>
        <dbReference type="ARBA" id="ARBA00022833"/>
    </source>
</evidence>
<comment type="cofactor">
    <cofactor evidence="8">
        <name>Zn(2+)</name>
        <dbReference type="ChEBI" id="CHEBI:29105"/>
    </cofactor>
</comment>
<evidence type="ECO:0000313" key="12">
    <source>
        <dbReference type="EMBL" id="SNT75242.1"/>
    </source>
</evidence>
<evidence type="ECO:0000256" key="6">
    <source>
        <dbReference type="ARBA" id="ARBA00023049"/>
    </source>
</evidence>
<dbReference type="InterPro" id="IPR023612">
    <property type="entry name" value="Peptidase_M4"/>
</dbReference>
<dbReference type="PANTHER" id="PTHR43579">
    <property type="match status" value="1"/>
</dbReference>
<dbReference type="InterPro" id="IPR052759">
    <property type="entry name" value="Metalloprotease_M4"/>
</dbReference>
<dbReference type="GO" id="GO:0004222">
    <property type="term" value="F:metalloendopeptidase activity"/>
    <property type="evidence" value="ECO:0007669"/>
    <property type="project" value="UniProtKB-UniRule"/>
</dbReference>
<feature type="region of interest" description="Disordered" evidence="9">
    <location>
        <begin position="58"/>
        <end position="92"/>
    </location>
</feature>
<keyword evidence="13" id="KW-1185">Reference proteome</keyword>
<sequence>MVDWAGNQAWGRQMCLSLSCSTHHPITCIIPPHMLRVLALRGDESTARMARTLLKQTEKLRDQRSEHADMTPGTAGASGPFESHALTDSGEPCCPERRIHDGQFKAALPGKLIRNEGDPPTGDDDVDRAYDGAGDVFSLFAEEYGRNSLDGSGMPLVATVRHRRNYNNAFWNGTQMAYGTGDGEVFRTFLELSVIGHEMTHGVIQHSGGLIYENQSGALNESIADVFGSLALQRRLGQQVHEADWLVGRGILGPGVNGAALRSMKAPGTAYADDLLGKDPQPWHMDHFVTTTDDNGGVHINSGIPNHAFYLFCNYIGGRAWELPGRIWYRALQRLNNPMATFTDWADQTLAAASELSGSGSSETLLLRRAWKLVGIGI</sequence>
<evidence type="ECO:0000256" key="8">
    <source>
        <dbReference type="RuleBase" id="RU366073"/>
    </source>
</evidence>
<dbReference type="Proteomes" id="UP000198307">
    <property type="component" value="Unassembled WGS sequence"/>
</dbReference>
<keyword evidence="5 8" id="KW-0862">Zinc</keyword>
<protein>
    <recommendedName>
        <fullName evidence="8">Neutral metalloproteinase</fullName>
        <ecNumber evidence="8">3.4.24.-</ecNumber>
    </recommendedName>
</protein>
<proteinExistence type="inferred from homology"/>
<feature type="active site" description="Proton donor" evidence="7">
    <location>
        <position position="299"/>
    </location>
</feature>
<evidence type="ECO:0000259" key="10">
    <source>
        <dbReference type="Pfam" id="PF01447"/>
    </source>
</evidence>
<dbReference type="Pfam" id="PF01447">
    <property type="entry name" value="Peptidase_M4"/>
    <property type="match status" value="1"/>
</dbReference>
<comment type="similarity">
    <text evidence="1 8">Belongs to the peptidase M4 family.</text>
</comment>
<feature type="active site" evidence="7">
    <location>
        <position position="198"/>
    </location>
</feature>
<feature type="compositionally biased region" description="Basic and acidic residues" evidence="9">
    <location>
        <begin position="58"/>
        <end position="69"/>
    </location>
</feature>